<sequence length="284" mass="31626">MVSPVQSRRLARTLRRWREQSGYSVERAAAELLCGAGTISRMETGASAEPLRVKAALELYGAPTDLVLEMIEAAKQRRRRGVLRRPYHDFVSRPFAEYLDLENEAVELACFQSDIVHGLLQTEEYARALIRSAGEIVAPAEVDKYLALRMDRQQRLLGEDPLALRVVLVEGALYTQVGGVSVLREQLRHVLDLVDEPTIAVRVLPFTAGGHSAVGCNFSVLTLPGPGGPQPEVVFTENPMSFILQDDHAEVDRADRIYDRVWRMSLDTESSADMIARVISTLKE</sequence>
<dbReference type="AlphaFoldDB" id="A0A1Q8CXG0"/>
<dbReference type="Pfam" id="PF13560">
    <property type="entry name" value="HTH_31"/>
    <property type="match status" value="1"/>
</dbReference>
<keyword evidence="3" id="KW-1185">Reference proteome</keyword>
<organism evidence="2 3">
    <name type="scientific">Actinophytocola xanthii</name>
    <dbReference type="NCBI Taxonomy" id="1912961"/>
    <lineage>
        <taxon>Bacteria</taxon>
        <taxon>Bacillati</taxon>
        <taxon>Actinomycetota</taxon>
        <taxon>Actinomycetes</taxon>
        <taxon>Pseudonocardiales</taxon>
        <taxon>Pseudonocardiaceae</taxon>
    </lineage>
</organism>
<reference evidence="2 3" key="1">
    <citation type="submission" date="2016-12" db="EMBL/GenBank/DDBJ databases">
        <title>The draft genome sequence of Actinophytocola sp. 11-183.</title>
        <authorList>
            <person name="Wang W."/>
            <person name="Yuan L."/>
        </authorList>
    </citation>
    <scope>NUCLEOTIDE SEQUENCE [LARGE SCALE GENOMIC DNA]</scope>
    <source>
        <strain evidence="2 3">11-183</strain>
    </source>
</reference>
<dbReference type="CDD" id="cd00093">
    <property type="entry name" value="HTH_XRE"/>
    <property type="match status" value="1"/>
</dbReference>
<dbReference type="EMBL" id="MSIE01000004">
    <property type="protein sequence ID" value="OLF19040.1"/>
    <property type="molecule type" value="Genomic_DNA"/>
</dbReference>
<dbReference type="STRING" id="1912961.BU204_04110"/>
<feature type="domain" description="HTH cro/C1-type" evidence="1">
    <location>
        <begin position="13"/>
        <end position="67"/>
    </location>
</feature>
<evidence type="ECO:0000259" key="1">
    <source>
        <dbReference type="SMART" id="SM00530"/>
    </source>
</evidence>
<gene>
    <name evidence="2" type="ORF">BU204_04110</name>
</gene>
<dbReference type="Proteomes" id="UP000185596">
    <property type="component" value="Unassembled WGS sequence"/>
</dbReference>
<evidence type="ECO:0000313" key="2">
    <source>
        <dbReference type="EMBL" id="OLF19040.1"/>
    </source>
</evidence>
<dbReference type="OrthoDB" id="4285266at2"/>
<dbReference type="SMART" id="SM00530">
    <property type="entry name" value="HTH_XRE"/>
    <property type="match status" value="1"/>
</dbReference>
<dbReference type="RefSeq" id="WP_075124163.1">
    <property type="nucleotide sequence ID" value="NZ_MSIE01000004.1"/>
</dbReference>
<evidence type="ECO:0000313" key="3">
    <source>
        <dbReference type="Proteomes" id="UP000185596"/>
    </source>
</evidence>
<proteinExistence type="predicted"/>
<dbReference type="InterPro" id="IPR001387">
    <property type="entry name" value="Cro/C1-type_HTH"/>
</dbReference>
<dbReference type="InterPro" id="IPR043917">
    <property type="entry name" value="DUF5753"/>
</dbReference>
<accession>A0A1Q8CXG0</accession>
<comment type="caution">
    <text evidence="2">The sequence shown here is derived from an EMBL/GenBank/DDBJ whole genome shotgun (WGS) entry which is preliminary data.</text>
</comment>
<name>A0A1Q8CXG0_9PSEU</name>
<protein>
    <recommendedName>
        <fullName evidence="1">HTH cro/C1-type domain-containing protein</fullName>
    </recommendedName>
</protein>
<dbReference type="Pfam" id="PF19054">
    <property type="entry name" value="DUF5753"/>
    <property type="match status" value="1"/>
</dbReference>